<feature type="compositionally biased region" description="Basic and acidic residues" evidence="1">
    <location>
        <begin position="341"/>
        <end position="351"/>
    </location>
</feature>
<dbReference type="InterPro" id="IPR036457">
    <property type="entry name" value="PPM-type-like_dom_sf"/>
</dbReference>
<dbReference type="Pfam" id="PF13672">
    <property type="entry name" value="PP2C_2"/>
    <property type="match status" value="1"/>
</dbReference>
<keyword evidence="2" id="KW-1133">Transmembrane helix</keyword>
<sequence length="414" mass="46222">GNPHQEDCTFPLPKDIKDTDRLFILCDGMGGHDAGEVASATVCEAMGLSILKSQPDIEGDFTNEMLQRAIADAFDALDKKDTGAVKKMGTTMTFLKLHNRGYTIAHMGDSRVYHIRPGKDANETRILFQTKDHSLVNDLIAIGELTEEEAKHSRQKKVITRAMQPHMENRPKADVYTSADIRPGDYFYLCSDGMLENMENPQICYNFSEAAGTDEEKVNRLTQATMENRDNHTAIIVHILEVINPIDQAGNPTSGKATVTTTHIMAEVHDEEKKVQPILEKENIAETKVPPKLVQTNHRLYCALIALTTLVMVFAVTFYFLITDKEKNKEQAEQNNPTRIEQQKEEKREAEATLPAQPIPDVKEDAASQNQTEESEPIPQTTVTLPTNPPVLDEPEAIESDENEIKEVIEGTAL</sequence>
<evidence type="ECO:0000256" key="1">
    <source>
        <dbReference type="SAM" id="MobiDB-lite"/>
    </source>
</evidence>
<dbReference type="EMBL" id="JAHLFU010000297">
    <property type="protein sequence ID" value="MBU3854888.1"/>
    <property type="molecule type" value="Genomic_DNA"/>
</dbReference>
<evidence type="ECO:0000259" key="3">
    <source>
        <dbReference type="PROSITE" id="PS51746"/>
    </source>
</evidence>
<gene>
    <name evidence="4" type="ORF">H9789_13950</name>
</gene>
<reference evidence="4" key="1">
    <citation type="journal article" date="2021" name="PeerJ">
        <title>Extensive microbial diversity within the chicken gut microbiome revealed by metagenomics and culture.</title>
        <authorList>
            <person name="Gilroy R."/>
            <person name="Ravi A."/>
            <person name="Getino M."/>
            <person name="Pursley I."/>
            <person name="Horton D.L."/>
            <person name="Alikhan N.F."/>
            <person name="Baker D."/>
            <person name="Gharbi K."/>
            <person name="Hall N."/>
            <person name="Watson M."/>
            <person name="Adriaenssens E.M."/>
            <person name="Foster-Nyarko E."/>
            <person name="Jarju S."/>
            <person name="Secka A."/>
            <person name="Antonio M."/>
            <person name="Oren A."/>
            <person name="Chaudhuri R.R."/>
            <person name="La Ragione R."/>
            <person name="Hildebrand F."/>
            <person name="Pallen M.J."/>
        </authorList>
    </citation>
    <scope>NUCLEOTIDE SEQUENCE</scope>
    <source>
        <strain evidence="4">G3-2149</strain>
    </source>
</reference>
<evidence type="ECO:0000256" key="2">
    <source>
        <dbReference type="SAM" id="Phobius"/>
    </source>
</evidence>
<comment type="caution">
    <text evidence="4">The sequence shown here is derived from an EMBL/GenBank/DDBJ whole genome shotgun (WGS) entry which is preliminary data.</text>
</comment>
<feature type="compositionally biased region" description="Basic and acidic residues" evidence="1">
    <location>
        <begin position="403"/>
        <end position="414"/>
    </location>
</feature>
<feature type="transmembrane region" description="Helical" evidence="2">
    <location>
        <begin position="298"/>
        <end position="322"/>
    </location>
</feature>
<feature type="region of interest" description="Disordered" evidence="1">
    <location>
        <begin position="328"/>
        <end position="414"/>
    </location>
</feature>
<dbReference type="PROSITE" id="PS51746">
    <property type="entry name" value="PPM_2"/>
    <property type="match status" value="1"/>
</dbReference>
<dbReference type="Gene3D" id="3.60.40.10">
    <property type="entry name" value="PPM-type phosphatase domain"/>
    <property type="match status" value="1"/>
</dbReference>
<dbReference type="CDD" id="cd00143">
    <property type="entry name" value="PP2Cc"/>
    <property type="match status" value="1"/>
</dbReference>
<dbReference type="SUPFAM" id="SSF81606">
    <property type="entry name" value="PP2C-like"/>
    <property type="match status" value="1"/>
</dbReference>
<keyword evidence="2" id="KW-0472">Membrane</keyword>
<dbReference type="InterPro" id="IPR001932">
    <property type="entry name" value="PPM-type_phosphatase-like_dom"/>
</dbReference>
<dbReference type="SMART" id="SM00332">
    <property type="entry name" value="PP2Cc"/>
    <property type="match status" value="1"/>
</dbReference>
<evidence type="ECO:0000313" key="5">
    <source>
        <dbReference type="Proteomes" id="UP000823865"/>
    </source>
</evidence>
<accession>A0A9E2LF46</accession>
<keyword evidence="2" id="KW-0812">Transmembrane</keyword>
<feature type="compositionally biased region" description="Acidic residues" evidence="1">
    <location>
        <begin position="393"/>
        <end position="402"/>
    </location>
</feature>
<proteinExistence type="predicted"/>
<organism evidence="4 5">
    <name type="scientific">Candidatus Paraprevotella stercoravium</name>
    <dbReference type="NCBI Taxonomy" id="2838725"/>
    <lineage>
        <taxon>Bacteria</taxon>
        <taxon>Pseudomonadati</taxon>
        <taxon>Bacteroidota</taxon>
        <taxon>Bacteroidia</taxon>
        <taxon>Bacteroidales</taxon>
        <taxon>Prevotellaceae</taxon>
        <taxon>Paraprevotella</taxon>
    </lineage>
</organism>
<dbReference type="SMART" id="SM00331">
    <property type="entry name" value="PP2C_SIG"/>
    <property type="match status" value="1"/>
</dbReference>
<dbReference type="AlphaFoldDB" id="A0A9E2LF46"/>
<evidence type="ECO:0000313" key="4">
    <source>
        <dbReference type="EMBL" id="MBU3854888.1"/>
    </source>
</evidence>
<dbReference type="Proteomes" id="UP000823865">
    <property type="component" value="Unassembled WGS sequence"/>
</dbReference>
<feature type="non-terminal residue" evidence="4">
    <location>
        <position position="1"/>
    </location>
</feature>
<reference evidence="4" key="2">
    <citation type="submission" date="2021-04" db="EMBL/GenBank/DDBJ databases">
        <authorList>
            <person name="Gilroy R."/>
        </authorList>
    </citation>
    <scope>NUCLEOTIDE SEQUENCE</scope>
    <source>
        <strain evidence="4">G3-2149</strain>
    </source>
</reference>
<name>A0A9E2LF46_9BACT</name>
<protein>
    <submittedName>
        <fullName evidence="4">Protein phosphatase 2C domain-containing protein</fullName>
    </submittedName>
</protein>
<feature type="domain" description="PPM-type phosphatase" evidence="3">
    <location>
        <begin position="1"/>
        <end position="239"/>
    </location>
</feature>